<keyword evidence="2" id="KW-0472">Membrane</keyword>
<gene>
    <name evidence="3" type="ORF">H4W80_011527</name>
</gene>
<keyword evidence="2" id="KW-1133">Transmembrane helix</keyword>
<evidence type="ECO:0000256" key="1">
    <source>
        <dbReference type="SAM" id="MobiDB-lite"/>
    </source>
</evidence>
<reference evidence="3 4" key="1">
    <citation type="submission" date="2020-10" db="EMBL/GenBank/DDBJ databases">
        <title>Sequencing the genomes of 1000 actinobacteria strains.</title>
        <authorList>
            <person name="Klenk H.-P."/>
        </authorList>
    </citation>
    <scope>NUCLEOTIDE SEQUENCE [LARGE SCALE GENOMIC DNA]</scope>
    <source>
        <strain evidence="3 4">DSM 43173</strain>
    </source>
</reference>
<protein>
    <recommendedName>
        <fullName evidence="5">DUF3558 domain-containing protein</fullName>
    </recommendedName>
</protein>
<evidence type="ECO:0000256" key="2">
    <source>
        <dbReference type="SAM" id="Phobius"/>
    </source>
</evidence>
<name>A0ABR9MK05_9ACTN</name>
<keyword evidence="4" id="KW-1185">Reference proteome</keyword>
<comment type="caution">
    <text evidence="3">The sequence shown here is derived from an EMBL/GenBank/DDBJ whole genome shotgun (WGS) entry which is preliminary data.</text>
</comment>
<feature type="compositionally biased region" description="Pro residues" evidence="1">
    <location>
        <begin position="1"/>
        <end position="11"/>
    </location>
</feature>
<proteinExistence type="predicted"/>
<sequence length="295" mass="31515">MTTAPPVPPASYWPDNGSEQPSSSPPPGWAMWIMATAAAVAVIGGGLIAVRNAGSQPPAALPFDTGSQVEPPASPPSGHLSPDPTFDRSTEPTDDPAEPSASPTVTSTFPPLQDVPEVCDLLPESLIARLAPKTASGPGVAKDGYGAKRKDCEWKPKGYDMKGGYNQTRSISVKVNVFPDHEKAMRNAESDWRLMRYLSGRSEGDPPIMKYGEIKQISGLGDGANAIYSEGTRRREAVAWIYVVRGNATIEIRFRGSDDKGRTMFPNEDSRPVPEAELLEGVEEIAGEVVKNLAG</sequence>
<keyword evidence="2" id="KW-0812">Transmembrane</keyword>
<evidence type="ECO:0000313" key="3">
    <source>
        <dbReference type="EMBL" id="MBE1593269.1"/>
    </source>
</evidence>
<dbReference type="Proteomes" id="UP000633509">
    <property type="component" value="Unassembled WGS sequence"/>
</dbReference>
<dbReference type="EMBL" id="JADBEK010000001">
    <property type="protein sequence ID" value="MBE1593269.1"/>
    <property type="molecule type" value="Genomic_DNA"/>
</dbReference>
<evidence type="ECO:0000313" key="4">
    <source>
        <dbReference type="Proteomes" id="UP000633509"/>
    </source>
</evidence>
<accession>A0ABR9MK05</accession>
<dbReference type="RefSeq" id="WP_192792648.1">
    <property type="nucleotide sequence ID" value="NZ_JADBEK010000001.1"/>
</dbReference>
<feature type="transmembrane region" description="Helical" evidence="2">
    <location>
        <begin position="29"/>
        <end position="50"/>
    </location>
</feature>
<feature type="region of interest" description="Disordered" evidence="1">
    <location>
        <begin position="59"/>
        <end position="112"/>
    </location>
</feature>
<evidence type="ECO:0008006" key="5">
    <source>
        <dbReference type="Google" id="ProtNLM"/>
    </source>
</evidence>
<organism evidence="3 4">
    <name type="scientific">Nonomuraea angiospora</name>
    <dbReference type="NCBI Taxonomy" id="46172"/>
    <lineage>
        <taxon>Bacteria</taxon>
        <taxon>Bacillati</taxon>
        <taxon>Actinomycetota</taxon>
        <taxon>Actinomycetes</taxon>
        <taxon>Streptosporangiales</taxon>
        <taxon>Streptosporangiaceae</taxon>
        <taxon>Nonomuraea</taxon>
    </lineage>
</organism>
<feature type="region of interest" description="Disordered" evidence="1">
    <location>
        <begin position="1"/>
        <end position="27"/>
    </location>
</feature>
<feature type="compositionally biased region" description="Polar residues" evidence="1">
    <location>
        <begin position="101"/>
        <end position="110"/>
    </location>
</feature>